<dbReference type="Proteomes" id="UP000026960">
    <property type="component" value="Chromosome 3"/>
</dbReference>
<keyword evidence="2" id="KW-1185">Reference proteome</keyword>
<reference evidence="1" key="2">
    <citation type="submission" date="2015-03" db="UniProtKB">
        <authorList>
            <consortium name="EnsemblPlants"/>
        </authorList>
    </citation>
    <scope>IDENTIFICATION</scope>
</reference>
<dbReference type="PaxDb" id="65489-OBART03G15500.1"/>
<name>A0A0D3FHV8_9ORYZ</name>
<dbReference type="HOGENOM" id="CLU_2281723_0_0_1"/>
<protein>
    <submittedName>
        <fullName evidence="1">Uncharacterized protein</fullName>
    </submittedName>
</protein>
<dbReference type="EnsemblPlants" id="OBART03G15500.1">
    <property type="protein sequence ID" value="OBART03G15500.1"/>
    <property type="gene ID" value="OBART03G15500"/>
</dbReference>
<evidence type="ECO:0000313" key="1">
    <source>
        <dbReference type="EnsemblPlants" id="OBART03G15500.1"/>
    </source>
</evidence>
<dbReference type="AlphaFoldDB" id="A0A0D3FHV8"/>
<accession>A0A0D3FHV8</accession>
<proteinExistence type="predicted"/>
<reference evidence="1" key="1">
    <citation type="journal article" date="2009" name="Rice">
        <title>De Novo Next Generation Sequencing of Plant Genomes.</title>
        <authorList>
            <person name="Rounsley S."/>
            <person name="Marri P.R."/>
            <person name="Yu Y."/>
            <person name="He R."/>
            <person name="Sisneros N."/>
            <person name="Goicoechea J.L."/>
            <person name="Lee S.J."/>
            <person name="Angelova A."/>
            <person name="Kudrna D."/>
            <person name="Luo M."/>
            <person name="Affourtit J."/>
            <person name="Desany B."/>
            <person name="Knight J."/>
            <person name="Niazi F."/>
            <person name="Egholm M."/>
            <person name="Wing R.A."/>
        </authorList>
    </citation>
    <scope>NUCLEOTIDE SEQUENCE [LARGE SCALE GENOMIC DNA]</scope>
    <source>
        <strain evidence="1">cv. IRGC 105608</strain>
    </source>
</reference>
<organism evidence="1">
    <name type="scientific">Oryza barthii</name>
    <dbReference type="NCBI Taxonomy" id="65489"/>
    <lineage>
        <taxon>Eukaryota</taxon>
        <taxon>Viridiplantae</taxon>
        <taxon>Streptophyta</taxon>
        <taxon>Embryophyta</taxon>
        <taxon>Tracheophyta</taxon>
        <taxon>Spermatophyta</taxon>
        <taxon>Magnoliopsida</taxon>
        <taxon>Liliopsida</taxon>
        <taxon>Poales</taxon>
        <taxon>Poaceae</taxon>
        <taxon>BOP clade</taxon>
        <taxon>Oryzoideae</taxon>
        <taxon>Oryzeae</taxon>
        <taxon>Oryzinae</taxon>
        <taxon>Oryza</taxon>
    </lineage>
</organism>
<sequence>MRGALPFSCCPPGWAVHSFSSPINCDAAPVYLLPLDHSRSRKAVAKWAVDNLGRLATGYFRKMNVQERYWINPDKMVLEILHAESRSKQEMAQLLCQNFITL</sequence>
<dbReference type="Gramene" id="OBART03G15500.1">
    <property type="protein sequence ID" value="OBART03G15500.1"/>
    <property type="gene ID" value="OBART03G15500"/>
</dbReference>
<dbReference type="STRING" id="65489.A0A0D3FHV8"/>
<evidence type="ECO:0000313" key="2">
    <source>
        <dbReference type="Proteomes" id="UP000026960"/>
    </source>
</evidence>